<dbReference type="SUPFAM" id="SSF50978">
    <property type="entry name" value="WD40 repeat-like"/>
    <property type="match status" value="1"/>
</dbReference>
<gene>
    <name evidence="5" type="ORF">AAF712_011139</name>
</gene>
<feature type="domain" description="T6SS Phospholipase effector Tle1-like catalytic" evidence="4">
    <location>
        <begin position="8"/>
        <end position="84"/>
    </location>
</feature>
<dbReference type="PANTHER" id="PTHR22847:SF637">
    <property type="entry name" value="WD REPEAT DOMAIN 5B"/>
    <property type="match status" value="1"/>
</dbReference>
<dbReference type="SMART" id="SM00320">
    <property type="entry name" value="WD40"/>
    <property type="match status" value="3"/>
</dbReference>
<evidence type="ECO:0000313" key="6">
    <source>
        <dbReference type="Proteomes" id="UP001437256"/>
    </source>
</evidence>
<evidence type="ECO:0000256" key="3">
    <source>
        <dbReference type="PROSITE-ProRule" id="PRU00221"/>
    </source>
</evidence>
<feature type="repeat" description="WD" evidence="3">
    <location>
        <begin position="501"/>
        <end position="542"/>
    </location>
</feature>
<comment type="caution">
    <text evidence="5">The sequence shown here is derived from an EMBL/GenBank/DDBJ whole genome shotgun (WGS) entry which is preliminary data.</text>
</comment>
<dbReference type="EMBL" id="JBBXMP010000117">
    <property type="protein sequence ID" value="KAL0061984.1"/>
    <property type="molecule type" value="Genomic_DNA"/>
</dbReference>
<accession>A0ABR2ZLA4</accession>
<keyword evidence="2" id="KW-0677">Repeat</keyword>
<dbReference type="Pfam" id="PF00400">
    <property type="entry name" value="WD40"/>
    <property type="match status" value="2"/>
</dbReference>
<dbReference type="PANTHER" id="PTHR22847">
    <property type="entry name" value="WD40 REPEAT PROTEIN"/>
    <property type="match status" value="1"/>
</dbReference>
<evidence type="ECO:0000256" key="2">
    <source>
        <dbReference type="ARBA" id="ARBA00022737"/>
    </source>
</evidence>
<dbReference type="Gene3D" id="2.130.10.10">
    <property type="entry name" value="YVTN repeat-like/Quinoprotein amine dehydrogenase"/>
    <property type="match status" value="2"/>
</dbReference>
<dbReference type="Proteomes" id="UP001437256">
    <property type="component" value="Unassembled WGS sequence"/>
</dbReference>
<proteinExistence type="predicted"/>
<keyword evidence="1 3" id="KW-0853">WD repeat</keyword>
<dbReference type="PROSITE" id="PS50082">
    <property type="entry name" value="WD_REPEATS_2"/>
    <property type="match status" value="1"/>
</dbReference>
<name>A0ABR2ZLA4_9AGAR</name>
<evidence type="ECO:0000256" key="1">
    <source>
        <dbReference type="ARBA" id="ARBA00022574"/>
    </source>
</evidence>
<keyword evidence="6" id="KW-1185">Reference proteome</keyword>
<organism evidence="5 6">
    <name type="scientific">Marasmius tenuissimus</name>
    <dbReference type="NCBI Taxonomy" id="585030"/>
    <lineage>
        <taxon>Eukaryota</taxon>
        <taxon>Fungi</taxon>
        <taxon>Dikarya</taxon>
        <taxon>Basidiomycota</taxon>
        <taxon>Agaricomycotina</taxon>
        <taxon>Agaricomycetes</taxon>
        <taxon>Agaricomycetidae</taxon>
        <taxon>Agaricales</taxon>
        <taxon>Marasmiineae</taxon>
        <taxon>Marasmiaceae</taxon>
        <taxon>Marasmius</taxon>
    </lineage>
</organism>
<sequence length="694" mass="78117">MTVEGMLHVCYFRHALALDERRVKFLPDYACGGGSPISDSEKNSSMPHTKEVWFIGTHSDIGGGNVDNAALNNNRPALRWMSQEAARAGLRIVDLFVGSSTNDHTMKDGTKIEESLKGLWKVLEYFPLKHLAYDSKSTQTSRAGRESYAEDNKTTHWPHRGKRRHILPGQYIHQSVYSAKKGRYAANDLPSEYRDSSTHEYVEPDSTPTNAYQFLTYFQNLTLLHYERVYKSIRVSEHPQLDKAVIQQNELELDAVMEKFIKMATQKEGQLQFQDLILKLYGFQKVDSPQQQCDVTGAMDALIHAGAKLFKKNAPRRLPPVLGDMMRQPRANDDLKDFARKFLSTFGTGEIFTLQQTGPVGVSISADGNRLVYLARDSGKIAVIDTNPPDELDLHKLDPELRRALDKFRGARCVAISPNGCLVAIGFNDPREGQAWVVVWDLEKRSAVRQENHVRNQIVDIRFSSDNARVYYSTSAPSGHTIRSWSVPMNESDTHDEMKAFHGADGPITGFSASEDSRKLVASSGEGKVHVWNLESGKMIFQSDEHRVRAVAFPTSHCFYTGSDDGTILRWTQCQSGETFSWKELVKTDSSINVFAREYCDDRIACGHNDALGTVEIFDVSADPIKRIGEKMYHRSAVYSLSYAKGVQPEERRCIAAGTRYRGGVTLWDEKGSSGERLLDRVTKKGFFLDESQD</sequence>
<dbReference type="InterPro" id="IPR018712">
    <property type="entry name" value="Tle1-like_cat"/>
</dbReference>
<protein>
    <recommendedName>
        <fullName evidence="4">T6SS Phospholipase effector Tle1-like catalytic domain-containing protein</fullName>
    </recommendedName>
</protein>
<reference evidence="5 6" key="1">
    <citation type="submission" date="2024-05" db="EMBL/GenBank/DDBJ databases">
        <title>A draft genome resource for the thread blight pathogen Marasmius tenuissimus strain MS-2.</title>
        <authorList>
            <person name="Yulfo-Soto G.E."/>
            <person name="Baruah I.K."/>
            <person name="Amoako-Attah I."/>
            <person name="Bukari Y."/>
            <person name="Meinhardt L.W."/>
            <person name="Bailey B.A."/>
            <person name="Cohen S.P."/>
        </authorList>
    </citation>
    <scope>NUCLEOTIDE SEQUENCE [LARGE SCALE GENOMIC DNA]</scope>
    <source>
        <strain evidence="5 6">MS-2</strain>
    </source>
</reference>
<dbReference type="Pfam" id="PF09994">
    <property type="entry name" value="T6SS_Tle1-like_cat"/>
    <property type="match status" value="1"/>
</dbReference>
<evidence type="ECO:0000313" key="5">
    <source>
        <dbReference type="EMBL" id="KAL0061984.1"/>
    </source>
</evidence>
<evidence type="ECO:0000259" key="4">
    <source>
        <dbReference type="Pfam" id="PF09994"/>
    </source>
</evidence>
<dbReference type="InterPro" id="IPR036322">
    <property type="entry name" value="WD40_repeat_dom_sf"/>
</dbReference>
<dbReference type="InterPro" id="IPR015943">
    <property type="entry name" value="WD40/YVTN_repeat-like_dom_sf"/>
</dbReference>
<dbReference type="InterPro" id="IPR001680">
    <property type="entry name" value="WD40_rpt"/>
</dbReference>